<comment type="caution">
    <text evidence="1">The sequence shown here is derived from an EMBL/GenBank/DDBJ whole genome shotgun (WGS) entry which is preliminary data.</text>
</comment>
<dbReference type="Proteomes" id="UP000265520">
    <property type="component" value="Unassembled WGS sequence"/>
</dbReference>
<protein>
    <submittedName>
        <fullName evidence="1">Uncharacterized protein</fullName>
    </submittedName>
</protein>
<accession>A0A392NP23</accession>
<reference evidence="1 2" key="1">
    <citation type="journal article" date="2018" name="Front. Plant Sci.">
        <title>Red Clover (Trifolium pratense) and Zigzag Clover (T. medium) - A Picture of Genomic Similarities and Differences.</title>
        <authorList>
            <person name="Dluhosova J."/>
            <person name="Istvanek J."/>
            <person name="Nedelnik J."/>
            <person name="Repkova J."/>
        </authorList>
    </citation>
    <scope>NUCLEOTIDE SEQUENCE [LARGE SCALE GENOMIC DNA]</scope>
    <source>
        <strain evidence="2">cv. 10/8</strain>
        <tissue evidence="1">Leaf</tissue>
    </source>
</reference>
<proteinExistence type="predicted"/>
<keyword evidence="2" id="KW-1185">Reference proteome</keyword>
<feature type="non-terminal residue" evidence="1">
    <location>
        <position position="1"/>
    </location>
</feature>
<dbReference type="AlphaFoldDB" id="A0A392NP23"/>
<dbReference type="EMBL" id="LXQA010044874">
    <property type="protein sequence ID" value="MCI00980.1"/>
    <property type="molecule type" value="Genomic_DNA"/>
</dbReference>
<organism evidence="1 2">
    <name type="scientific">Trifolium medium</name>
    <dbReference type="NCBI Taxonomy" id="97028"/>
    <lineage>
        <taxon>Eukaryota</taxon>
        <taxon>Viridiplantae</taxon>
        <taxon>Streptophyta</taxon>
        <taxon>Embryophyta</taxon>
        <taxon>Tracheophyta</taxon>
        <taxon>Spermatophyta</taxon>
        <taxon>Magnoliopsida</taxon>
        <taxon>eudicotyledons</taxon>
        <taxon>Gunneridae</taxon>
        <taxon>Pentapetalae</taxon>
        <taxon>rosids</taxon>
        <taxon>fabids</taxon>
        <taxon>Fabales</taxon>
        <taxon>Fabaceae</taxon>
        <taxon>Papilionoideae</taxon>
        <taxon>50 kb inversion clade</taxon>
        <taxon>NPAAA clade</taxon>
        <taxon>Hologalegina</taxon>
        <taxon>IRL clade</taxon>
        <taxon>Trifolieae</taxon>
        <taxon>Trifolium</taxon>
    </lineage>
</organism>
<name>A0A392NP23_9FABA</name>
<sequence>EDYVPHPKILIQLDPKEDSIVPETVDLAED</sequence>
<evidence type="ECO:0000313" key="1">
    <source>
        <dbReference type="EMBL" id="MCI00980.1"/>
    </source>
</evidence>
<evidence type="ECO:0000313" key="2">
    <source>
        <dbReference type="Proteomes" id="UP000265520"/>
    </source>
</evidence>